<organism evidence="1 2">
    <name type="scientific">Hypothenemus hampei</name>
    <name type="common">Coffee berry borer</name>
    <dbReference type="NCBI Taxonomy" id="57062"/>
    <lineage>
        <taxon>Eukaryota</taxon>
        <taxon>Metazoa</taxon>
        <taxon>Ecdysozoa</taxon>
        <taxon>Arthropoda</taxon>
        <taxon>Hexapoda</taxon>
        <taxon>Insecta</taxon>
        <taxon>Pterygota</taxon>
        <taxon>Neoptera</taxon>
        <taxon>Endopterygota</taxon>
        <taxon>Coleoptera</taxon>
        <taxon>Polyphaga</taxon>
        <taxon>Cucujiformia</taxon>
        <taxon>Curculionidae</taxon>
        <taxon>Scolytinae</taxon>
        <taxon>Hypothenemus</taxon>
    </lineage>
</organism>
<reference evidence="1 2" key="1">
    <citation type="submission" date="2024-05" db="EMBL/GenBank/DDBJ databases">
        <title>Genetic variation in Jamaican populations of the coffee berry borer (Hypothenemus hampei).</title>
        <authorList>
            <person name="Errbii M."/>
            <person name="Myrie A."/>
        </authorList>
    </citation>
    <scope>NUCLEOTIDE SEQUENCE [LARGE SCALE GENOMIC DNA]</scope>
    <source>
        <strain evidence="1">JA-Hopewell-2020-01-JO</strain>
        <tissue evidence="1">Whole body</tissue>
    </source>
</reference>
<gene>
    <name evidence="1" type="ORF">ABEB36_013219</name>
</gene>
<dbReference type="PANTHER" id="PTHR46540:SF1">
    <property type="entry name" value="TETRATRICOPEPTIDE REPEAT PROTEIN 12"/>
    <property type="match status" value="1"/>
</dbReference>
<dbReference type="Proteomes" id="UP001566132">
    <property type="component" value="Unassembled WGS sequence"/>
</dbReference>
<dbReference type="AlphaFoldDB" id="A0ABD1E7J9"/>
<protein>
    <recommendedName>
        <fullName evidence="3">Tetratricopeptide repeat protein 12</fullName>
    </recommendedName>
</protein>
<keyword evidence="2" id="KW-1185">Reference proteome</keyword>
<sequence length="240" mass="27877">MEEQLADLGKFDEEFSNFMHRVTEVGGIVKKLASHDPEVQKIGDEEAKKYLCEKKSFDNINEDVTLKVSSDKTVLNRKAFLSSGNSNEMSKESFMEEISKDAEKRYQDRLVRIEKMETLKKQANLAFKREEYERALVLYTKAIGHIKDSPLLYNNRALTYIKLGCLEKAKDDLQDWALRLNENCLKSWLLLAKVNFLNKDMDAFEKCISEAKNRNPKDIIFIEDYVDTIKNPFEESSHSI</sequence>
<accession>A0ABD1E7J9</accession>
<dbReference type="InterPro" id="IPR043195">
    <property type="entry name" value="TTC12"/>
</dbReference>
<evidence type="ECO:0008006" key="3">
    <source>
        <dbReference type="Google" id="ProtNLM"/>
    </source>
</evidence>
<dbReference type="SMART" id="SM00028">
    <property type="entry name" value="TPR"/>
    <property type="match status" value="3"/>
</dbReference>
<dbReference type="SUPFAM" id="SSF48452">
    <property type="entry name" value="TPR-like"/>
    <property type="match status" value="1"/>
</dbReference>
<proteinExistence type="predicted"/>
<dbReference type="InterPro" id="IPR011990">
    <property type="entry name" value="TPR-like_helical_dom_sf"/>
</dbReference>
<comment type="caution">
    <text evidence="1">The sequence shown here is derived from an EMBL/GenBank/DDBJ whole genome shotgun (WGS) entry which is preliminary data.</text>
</comment>
<name>A0ABD1E7J9_HYPHA</name>
<dbReference type="PANTHER" id="PTHR46540">
    <property type="entry name" value="TETRATRICOPEPTIDE REPEAT PROTEIN 12"/>
    <property type="match status" value="1"/>
</dbReference>
<dbReference type="EMBL" id="JBDJPC010000010">
    <property type="protein sequence ID" value="KAL1490543.1"/>
    <property type="molecule type" value="Genomic_DNA"/>
</dbReference>
<evidence type="ECO:0000313" key="2">
    <source>
        <dbReference type="Proteomes" id="UP001566132"/>
    </source>
</evidence>
<evidence type="ECO:0000313" key="1">
    <source>
        <dbReference type="EMBL" id="KAL1490543.1"/>
    </source>
</evidence>
<dbReference type="Gene3D" id="1.25.40.10">
    <property type="entry name" value="Tetratricopeptide repeat domain"/>
    <property type="match status" value="1"/>
</dbReference>
<dbReference type="InterPro" id="IPR019734">
    <property type="entry name" value="TPR_rpt"/>
</dbReference>